<evidence type="ECO:0000256" key="5">
    <source>
        <dbReference type="ARBA" id="ARBA00023128"/>
    </source>
</evidence>
<comment type="similarity">
    <text evidence="2 7">Belongs to the NDUFAF7 family.</text>
</comment>
<dbReference type="GO" id="GO:0035243">
    <property type="term" value="F:protein-arginine omega-N symmetric methyltransferase activity"/>
    <property type="evidence" value="ECO:0007669"/>
    <property type="project" value="UniProtKB-EC"/>
</dbReference>
<evidence type="ECO:0000256" key="6">
    <source>
        <dbReference type="ARBA" id="ARBA00048612"/>
    </source>
</evidence>
<dbReference type="InterPro" id="IPR029063">
    <property type="entry name" value="SAM-dependent_MTases_sf"/>
</dbReference>
<evidence type="ECO:0000256" key="7">
    <source>
        <dbReference type="RuleBase" id="RU364114"/>
    </source>
</evidence>
<protein>
    <recommendedName>
        <fullName evidence="7">Protein arginine methyltransferase NDUFAF7</fullName>
        <ecNumber evidence="7">2.1.1.320</ecNumber>
    </recommendedName>
</protein>
<sequence length="299" mass="33642">MESVNLVEASKTLQKKQNETLQDFFSSKKQEKLNKKVVWHEFFNEIPKDITSPSIIIAHEFFDALPIFKFQYTKNGWREILVDIKEEIEDSKNSGEFRFVLAPGETQASISLTDTPRFDAEKKVGNVIEVSAESFDITREIASRINENGGFGLIFDYGKDNVSNDSLRGVSNHKFVSILKEPGSCDITADVDFSLLKSACSHLAFPYGPITQKKFLETMGIYTRLGMLLKKGGLNSSQRKSLVSGVKRLTSLENNVGMGNIYKVLAITNNQLVPYSFDSDETLVNETRQTEGLEEEKIN</sequence>
<comment type="catalytic activity">
    <reaction evidence="6 7">
        <text>L-arginyl-[protein] + 2 S-adenosyl-L-methionine = N(omega),N(omega)'-dimethyl-L-arginyl-[protein] + 2 S-adenosyl-L-homocysteine + 2 H(+)</text>
        <dbReference type="Rhea" id="RHEA:48108"/>
        <dbReference type="Rhea" id="RHEA-COMP:10532"/>
        <dbReference type="Rhea" id="RHEA-COMP:11992"/>
        <dbReference type="ChEBI" id="CHEBI:15378"/>
        <dbReference type="ChEBI" id="CHEBI:29965"/>
        <dbReference type="ChEBI" id="CHEBI:57856"/>
        <dbReference type="ChEBI" id="CHEBI:59789"/>
        <dbReference type="ChEBI" id="CHEBI:88221"/>
        <dbReference type="EC" id="2.1.1.320"/>
    </reaction>
</comment>
<reference evidence="8" key="1">
    <citation type="submission" date="2020-05" db="EMBL/GenBank/DDBJ databases">
        <title>Phylogenomic resolution of chytrid fungi.</title>
        <authorList>
            <person name="Stajich J.E."/>
            <person name="Amses K."/>
            <person name="Simmons R."/>
            <person name="Seto K."/>
            <person name="Myers J."/>
            <person name="Bonds A."/>
            <person name="Quandt C.A."/>
            <person name="Barry K."/>
            <person name="Liu P."/>
            <person name="Grigoriev I."/>
            <person name="Longcore J.E."/>
            <person name="James T.Y."/>
        </authorList>
    </citation>
    <scope>NUCLEOTIDE SEQUENCE</scope>
    <source>
        <strain evidence="8">JEL0476</strain>
    </source>
</reference>
<dbReference type="AlphaFoldDB" id="A0AAD5U7G0"/>
<proteinExistence type="inferred from homology"/>
<dbReference type="GO" id="GO:0032259">
    <property type="term" value="P:methylation"/>
    <property type="evidence" value="ECO:0007669"/>
    <property type="project" value="UniProtKB-KW"/>
</dbReference>
<evidence type="ECO:0000256" key="3">
    <source>
        <dbReference type="ARBA" id="ARBA00022603"/>
    </source>
</evidence>
<comment type="function">
    <text evidence="7">Arginine methyltransferase involved in the assembly or stability of mitochondrial NADH:ubiquinone oxidoreductase complex (complex I).</text>
</comment>
<dbReference type="InterPro" id="IPR038375">
    <property type="entry name" value="NDUFAF7_sf"/>
</dbReference>
<dbReference type="InterPro" id="IPR003788">
    <property type="entry name" value="NDUFAF7"/>
</dbReference>
<dbReference type="SUPFAM" id="SSF53335">
    <property type="entry name" value="S-adenosyl-L-methionine-dependent methyltransferases"/>
    <property type="match status" value="1"/>
</dbReference>
<evidence type="ECO:0000313" key="8">
    <source>
        <dbReference type="EMBL" id="KAJ3227349.1"/>
    </source>
</evidence>
<evidence type="ECO:0000313" key="9">
    <source>
        <dbReference type="Proteomes" id="UP001211065"/>
    </source>
</evidence>
<keyword evidence="9" id="KW-1185">Reference proteome</keyword>
<dbReference type="GO" id="GO:0032981">
    <property type="term" value="P:mitochondrial respiratory chain complex I assembly"/>
    <property type="evidence" value="ECO:0007669"/>
    <property type="project" value="TreeGrafter"/>
</dbReference>
<evidence type="ECO:0000256" key="2">
    <source>
        <dbReference type="ARBA" id="ARBA00005891"/>
    </source>
</evidence>
<comment type="caution">
    <text evidence="8">The sequence shown here is derived from an EMBL/GenBank/DDBJ whole genome shotgun (WGS) entry which is preliminary data.</text>
</comment>
<evidence type="ECO:0000256" key="1">
    <source>
        <dbReference type="ARBA" id="ARBA00004173"/>
    </source>
</evidence>
<dbReference type="EMBL" id="JADGJW010000018">
    <property type="protein sequence ID" value="KAJ3227349.1"/>
    <property type="molecule type" value="Genomic_DNA"/>
</dbReference>
<name>A0AAD5U7G0_9FUNG</name>
<keyword evidence="4 7" id="KW-0808">Transferase</keyword>
<dbReference type="Pfam" id="PF02636">
    <property type="entry name" value="Methyltransf_28"/>
    <property type="match status" value="1"/>
</dbReference>
<dbReference type="PANTHER" id="PTHR12049">
    <property type="entry name" value="PROTEIN ARGININE METHYLTRANSFERASE NDUFAF7, MITOCHONDRIAL"/>
    <property type="match status" value="1"/>
</dbReference>
<evidence type="ECO:0000256" key="4">
    <source>
        <dbReference type="ARBA" id="ARBA00022679"/>
    </source>
</evidence>
<comment type="subcellular location">
    <subcellularLocation>
        <location evidence="1 7">Mitochondrion</location>
    </subcellularLocation>
</comment>
<dbReference type="GO" id="GO:0005739">
    <property type="term" value="C:mitochondrion"/>
    <property type="evidence" value="ECO:0007669"/>
    <property type="project" value="UniProtKB-SubCell"/>
</dbReference>
<gene>
    <name evidence="8" type="ORF">HK099_002415</name>
</gene>
<organism evidence="8 9">
    <name type="scientific">Clydaea vesicula</name>
    <dbReference type="NCBI Taxonomy" id="447962"/>
    <lineage>
        <taxon>Eukaryota</taxon>
        <taxon>Fungi</taxon>
        <taxon>Fungi incertae sedis</taxon>
        <taxon>Chytridiomycota</taxon>
        <taxon>Chytridiomycota incertae sedis</taxon>
        <taxon>Chytridiomycetes</taxon>
        <taxon>Lobulomycetales</taxon>
        <taxon>Lobulomycetaceae</taxon>
        <taxon>Clydaea</taxon>
    </lineage>
</organism>
<keyword evidence="3 7" id="KW-0489">Methyltransferase</keyword>
<dbReference type="Gene3D" id="3.40.50.12710">
    <property type="match status" value="1"/>
</dbReference>
<dbReference type="PANTHER" id="PTHR12049:SF7">
    <property type="entry name" value="PROTEIN ARGININE METHYLTRANSFERASE NDUFAF7, MITOCHONDRIAL"/>
    <property type="match status" value="1"/>
</dbReference>
<dbReference type="Proteomes" id="UP001211065">
    <property type="component" value="Unassembled WGS sequence"/>
</dbReference>
<keyword evidence="5 7" id="KW-0496">Mitochondrion</keyword>
<accession>A0AAD5U7G0</accession>
<dbReference type="EC" id="2.1.1.320" evidence="7"/>